<reference evidence="2" key="2">
    <citation type="submission" date="2020-09" db="EMBL/GenBank/DDBJ databases">
        <authorList>
            <person name="Sun Q."/>
            <person name="Zhou Y."/>
        </authorList>
    </citation>
    <scope>NUCLEOTIDE SEQUENCE</scope>
    <source>
        <strain evidence="2">CGMCC 4.7110</strain>
    </source>
</reference>
<evidence type="ECO:0000256" key="1">
    <source>
        <dbReference type="SAM" id="MobiDB-lite"/>
    </source>
</evidence>
<dbReference type="Proteomes" id="UP000653411">
    <property type="component" value="Unassembled WGS sequence"/>
</dbReference>
<keyword evidence="3" id="KW-1185">Reference proteome</keyword>
<sequence length="120" mass="13132">MATYALPHPKPSPNASQAVALILLRDGYTERTITARTGIEPTDLYQLAAQHDITAPHGTVEGHNCHQAASTEPCDECNLADARDQARTLARHRKSLTSLPRVLQRQANLPHGTGRRKSPH</sequence>
<feature type="region of interest" description="Disordered" evidence="1">
    <location>
        <begin position="93"/>
        <end position="120"/>
    </location>
</feature>
<dbReference type="AlphaFoldDB" id="A0A918CXQ3"/>
<proteinExistence type="predicted"/>
<dbReference type="EMBL" id="BMML01000053">
    <property type="protein sequence ID" value="GGN46309.1"/>
    <property type="molecule type" value="Genomic_DNA"/>
</dbReference>
<evidence type="ECO:0000313" key="2">
    <source>
        <dbReference type="EMBL" id="GGN46309.1"/>
    </source>
</evidence>
<protein>
    <submittedName>
        <fullName evidence="2">Uncharacterized protein</fullName>
    </submittedName>
</protein>
<gene>
    <name evidence="2" type="ORF">GCM10011578_099110</name>
</gene>
<organism evidence="2 3">
    <name type="scientific">Streptomyces fuscichromogenes</name>
    <dbReference type="NCBI Taxonomy" id="1324013"/>
    <lineage>
        <taxon>Bacteria</taxon>
        <taxon>Bacillati</taxon>
        <taxon>Actinomycetota</taxon>
        <taxon>Actinomycetes</taxon>
        <taxon>Kitasatosporales</taxon>
        <taxon>Streptomycetaceae</taxon>
        <taxon>Streptomyces</taxon>
    </lineage>
</organism>
<evidence type="ECO:0000313" key="3">
    <source>
        <dbReference type="Proteomes" id="UP000653411"/>
    </source>
</evidence>
<reference evidence="2" key="1">
    <citation type="journal article" date="2014" name="Int. J. Syst. Evol. Microbiol.">
        <title>Complete genome sequence of Corynebacterium casei LMG S-19264T (=DSM 44701T), isolated from a smear-ripened cheese.</title>
        <authorList>
            <consortium name="US DOE Joint Genome Institute (JGI-PGF)"/>
            <person name="Walter F."/>
            <person name="Albersmeier A."/>
            <person name="Kalinowski J."/>
            <person name="Ruckert C."/>
        </authorList>
    </citation>
    <scope>NUCLEOTIDE SEQUENCE</scope>
    <source>
        <strain evidence="2">CGMCC 4.7110</strain>
    </source>
</reference>
<accession>A0A918CXQ3</accession>
<name>A0A918CXQ3_9ACTN</name>
<comment type="caution">
    <text evidence="2">The sequence shown here is derived from an EMBL/GenBank/DDBJ whole genome shotgun (WGS) entry which is preliminary data.</text>
</comment>